<gene>
    <name evidence="1" type="ORF">Adu01nite_26780</name>
</gene>
<name>A0ABQ3YUU7_9ACTN</name>
<evidence type="ECO:0000313" key="1">
    <source>
        <dbReference type="EMBL" id="GIE01328.1"/>
    </source>
</evidence>
<dbReference type="EMBL" id="BOML01000021">
    <property type="protein sequence ID" value="GIE01328.1"/>
    <property type="molecule type" value="Genomic_DNA"/>
</dbReference>
<proteinExistence type="predicted"/>
<evidence type="ECO:0008006" key="3">
    <source>
        <dbReference type="Google" id="ProtNLM"/>
    </source>
</evidence>
<sequence>MYSGQLRTVAVSVLVEQDEDGVWCAHARLRPGLGAHGEGDTAEAALDDLREALAGLIAP</sequence>
<dbReference type="Proteomes" id="UP000637628">
    <property type="component" value="Unassembled WGS sequence"/>
</dbReference>
<evidence type="ECO:0000313" key="2">
    <source>
        <dbReference type="Proteomes" id="UP000637628"/>
    </source>
</evidence>
<organism evidence="1 2">
    <name type="scientific">Paractinoplanes durhamensis</name>
    <dbReference type="NCBI Taxonomy" id="113563"/>
    <lineage>
        <taxon>Bacteria</taxon>
        <taxon>Bacillati</taxon>
        <taxon>Actinomycetota</taxon>
        <taxon>Actinomycetes</taxon>
        <taxon>Micromonosporales</taxon>
        <taxon>Micromonosporaceae</taxon>
        <taxon>Paractinoplanes</taxon>
    </lineage>
</organism>
<dbReference type="Gene3D" id="3.30.160.250">
    <property type="match status" value="1"/>
</dbReference>
<comment type="caution">
    <text evidence="1">The sequence shown here is derived from an EMBL/GenBank/DDBJ whole genome shotgun (WGS) entry which is preliminary data.</text>
</comment>
<keyword evidence="2" id="KW-1185">Reference proteome</keyword>
<dbReference type="SUPFAM" id="SSF143100">
    <property type="entry name" value="TTHA1013/TTHA0281-like"/>
    <property type="match status" value="1"/>
</dbReference>
<protein>
    <recommendedName>
        <fullName evidence="3">Type II toxin-antitoxin system HicB family antitoxin</fullName>
    </recommendedName>
</protein>
<dbReference type="InterPro" id="IPR035069">
    <property type="entry name" value="TTHA1013/TTHA0281-like"/>
</dbReference>
<accession>A0ABQ3YUU7</accession>
<reference evidence="1 2" key="1">
    <citation type="submission" date="2021-01" db="EMBL/GenBank/DDBJ databases">
        <title>Whole genome shotgun sequence of Actinoplanes durhamensis NBRC 14914.</title>
        <authorList>
            <person name="Komaki H."/>
            <person name="Tamura T."/>
        </authorList>
    </citation>
    <scope>NUCLEOTIDE SEQUENCE [LARGE SCALE GENOMIC DNA]</scope>
    <source>
        <strain evidence="1 2">NBRC 14914</strain>
    </source>
</reference>